<evidence type="ECO:0000313" key="2">
    <source>
        <dbReference type="EMBL" id="GIL47435.1"/>
    </source>
</evidence>
<feature type="compositionally biased region" description="Acidic residues" evidence="1">
    <location>
        <begin position="1241"/>
        <end position="1259"/>
    </location>
</feature>
<feature type="compositionally biased region" description="Low complexity" evidence="1">
    <location>
        <begin position="1399"/>
        <end position="1415"/>
    </location>
</feature>
<dbReference type="EMBL" id="BNCO01000004">
    <property type="protein sequence ID" value="GIL47435.1"/>
    <property type="molecule type" value="Genomic_DNA"/>
</dbReference>
<feature type="region of interest" description="Disordered" evidence="1">
    <location>
        <begin position="703"/>
        <end position="912"/>
    </location>
</feature>
<feature type="region of interest" description="Disordered" evidence="1">
    <location>
        <begin position="1178"/>
        <end position="1212"/>
    </location>
</feature>
<feature type="region of interest" description="Disordered" evidence="1">
    <location>
        <begin position="1541"/>
        <end position="1598"/>
    </location>
</feature>
<feature type="region of interest" description="Disordered" evidence="1">
    <location>
        <begin position="1503"/>
        <end position="1523"/>
    </location>
</feature>
<feature type="compositionally biased region" description="Polar residues" evidence="1">
    <location>
        <begin position="740"/>
        <end position="758"/>
    </location>
</feature>
<feature type="region of interest" description="Disordered" evidence="1">
    <location>
        <begin position="407"/>
        <end position="427"/>
    </location>
</feature>
<feature type="compositionally biased region" description="Low complexity" evidence="1">
    <location>
        <begin position="969"/>
        <end position="980"/>
    </location>
</feature>
<feature type="compositionally biased region" description="Polar residues" evidence="1">
    <location>
        <begin position="1651"/>
        <end position="1660"/>
    </location>
</feature>
<accession>A0A8J4AXA9</accession>
<feature type="compositionally biased region" description="Low complexity" evidence="1">
    <location>
        <begin position="259"/>
        <end position="279"/>
    </location>
</feature>
<evidence type="ECO:0000313" key="3">
    <source>
        <dbReference type="Proteomes" id="UP000747399"/>
    </source>
</evidence>
<feature type="compositionally biased region" description="Acidic residues" evidence="1">
    <location>
        <begin position="1178"/>
        <end position="1195"/>
    </location>
</feature>
<organism evidence="2 3">
    <name type="scientific">Volvox africanus</name>
    <dbReference type="NCBI Taxonomy" id="51714"/>
    <lineage>
        <taxon>Eukaryota</taxon>
        <taxon>Viridiplantae</taxon>
        <taxon>Chlorophyta</taxon>
        <taxon>core chlorophytes</taxon>
        <taxon>Chlorophyceae</taxon>
        <taxon>CS clade</taxon>
        <taxon>Chlamydomonadales</taxon>
        <taxon>Volvocaceae</taxon>
        <taxon>Volvox</taxon>
    </lineage>
</organism>
<feature type="region of interest" description="Disordered" evidence="1">
    <location>
        <begin position="969"/>
        <end position="992"/>
    </location>
</feature>
<feature type="region of interest" description="Disordered" evidence="1">
    <location>
        <begin position="1651"/>
        <end position="1690"/>
    </location>
</feature>
<feature type="region of interest" description="Disordered" evidence="1">
    <location>
        <begin position="570"/>
        <end position="631"/>
    </location>
</feature>
<feature type="region of interest" description="Disordered" evidence="1">
    <location>
        <begin position="1336"/>
        <end position="1421"/>
    </location>
</feature>
<feature type="compositionally biased region" description="Acidic residues" evidence="1">
    <location>
        <begin position="1202"/>
        <end position="1212"/>
    </location>
</feature>
<feature type="compositionally biased region" description="Low complexity" evidence="1">
    <location>
        <begin position="893"/>
        <end position="902"/>
    </location>
</feature>
<proteinExistence type="predicted"/>
<feature type="compositionally biased region" description="Polar residues" evidence="1">
    <location>
        <begin position="877"/>
        <end position="892"/>
    </location>
</feature>
<sequence>MFHHSLFNFHVGHTYLRTLTTFSSALLDQISLQIPASAPLARAPFPFLRFSVCYSALNLQVGGFSLRWRDCPITLPKTTLLRRKSYGQIVDDYLFATEQLHVRTKQLEGLMETAAVLPTSDQQQTRVNIVPANYAHRAAETLPQPQRDHNRDQQHHLRNRYQGHVPLCEEAPELWDPHSPNPAPDRAGYGEGLIANLVDTAAAALAAAAAAVSVGVSHPTSIPPEHPQSALITDHLGRRLTGAGSSGPLATAAPGGGVRTSSRSRSCSQGSNASGEEFADAATAAERGVAAGPSEQLLAEEQALLMTQRSGKHADDDGAVVLDSVCSGLMLTPGSQSTRPKAQILRTKVQTQLPHDEGPGPVETSPPALSSPHGTGHGPTPRDVHGGTSLVAAQLLPQRAAVAAAAAVPQSQVEDDAGAEASRRSSTLHREAAESLLAFAIKKTLSKHVGAGAKYSSTPVGVETNVLVSGLESTEPADGAVTLPTGRADLTSARSASGVGPSPFVGPRPEPSSRFGTVTVEGVNGPHATPSFGPCRAGEYNQHCVQDGLQKGGGGVFSLRSSELDQKQGWQHLSRHCDTDREHEQSREQSARQRSGGGASDAGLAAAGSWAETANSAEKRPEAGGARAFGGPRLFLEETSLRPVAMDQVGDQPDESIWQSPVLGTSASRNAQATARAAASELRSAAASASAGRSRWDSMAADLERQGDHREGGRNKDGRSEDRHISSIATSAAVADDGMDSTNAQYTPSTGYPHQTPASRRPDADGTHGGRIATGNTSQNAAKRLRRSISSPVEHPSRRSVADAHAREMPAGPAHDASIAGPATTGFQSSNRVTSRVVAQPEPSGISHVARRPPTVAAAVAESPQKRGGGREGTLPSRKQSLRNVQSVPTPGSSELGSSSISHTARDAHGIERETVSVGAATMQRLDEEVPDLHSWSAGGGIRAGAAHRPHEGIRVNDDAAENSAIAAGATDATAASSEALRVPSGLEPEPGKALPLDLDTYLLRLRAKSIAAGLGVAVGVEGSQGTANTPGGEAAAIFGMRTGGREAVAAATGGVPSGPSRVAASVTAAQAQVQGTATDAGAFAMNSSFPSAAAAAISGVFGSSNVAAAKAVAAAATAAATNTPVGAAVRTNGEGCSTTSSPSIEGLASLMRNLRRKLANMAEYNFGVEDLTDDVTEGADDAAGDWLTDDEVDPEGGQFDDGGDENDDEDDDVESVLLGMGLGAALAGSYTPYASGGDISADDDDGSGQDIDTGDNDNDVTFGTYDKLYSGTYGGVDIAAARRVASAAAAAGNNVAGIAHQEDDAGAPRAQARGGGGAGIINAASGGSARQFSGPWFAGSATAGSSDAGTPGDSRDYDTFGDDSGPQGMEGSAFGNGNDCGSGNARASFLDRSRHPQGAAAATTGAKSSSPGAGRQVGTEARASGVSSLLDSVNAAMLASVGSARSATRASNTAAPATGLVQEKVASGSKRTAAPQSATATARVPAAAGAAAGVMATAEERGCSVHSQPDRMPPTDQISPRKDSAVSFGRTASGKVPLKWSASDKSQWTGPRAAGSGAVTEADPDEGVSFASARWASGSGSEQDAAGAGQANAKIQHAEAGSTMPAAAVPIVSTIPTVPASSAASPQLQSLRSEAMFARITQRLDALQNTVSQGLSLPRSTDDVGRAGSRSGSSGSSGGGSGGGGYERG</sequence>
<comment type="caution">
    <text evidence="2">The sequence shown here is derived from an EMBL/GenBank/DDBJ whole genome shotgun (WGS) entry which is preliminary data.</text>
</comment>
<feature type="compositionally biased region" description="Low complexity" evidence="1">
    <location>
        <begin position="852"/>
        <end position="861"/>
    </location>
</feature>
<feature type="region of interest" description="Disordered" evidence="1">
    <location>
        <begin position="491"/>
        <end position="511"/>
    </location>
</feature>
<feature type="non-terminal residue" evidence="2">
    <location>
        <position position="1"/>
    </location>
</feature>
<feature type="compositionally biased region" description="Basic and acidic residues" evidence="1">
    <location>
        <begin position="703"/>
        <end position="725"/>
    </location>
</feature>
<reference evidence="2" key="1">
    <citation type="journal article" date="2021" name="Proc. Natl. Acad. Sci. U.S.A.">
        <title>Three genomes in the algal genus Volvox reveal the fate of a haploid sex-determining region after a transition to homothallism.</title>
        <authorList>
            <person name="Yamamoto K."/>
            <person name="Hamaji T."/>
            <person name="Kawai-Toyooka H."/>
            <person name="Matsuzaki R."/>
            <person name="Takahashi F."/>
            <person name="Nishimura Y."/>
            <person name="Kawachi M."/>
            <person name="Noguchi H."/>
            <person name="Minakuchi Y."/>
            <person name="Umen J.G."/>
            <person name="Toyoda A."/>
            <person name="Nozaki H."/>
        </authorList>
    </citation>
    <scope>NUCLEOTIDE SEQUENCE</scope>
    <source>
        <strain evidence="2">NIES-3780</strain>
    </source>
</reference>
<dbReference type="Proteomes" id="UP000747399">
    <property type="component" value="Unassembled WGS sequence"/>
</dbReference>
<keyword evidence="3" id="KW-1185">Reference proteome</keyword>
<feature type="region of interest" description="Disordered" evidence="1">
    <location>
        <begin position="1238"/>
        <end position="1260"/>
    </location>
</feature>
<feature type="compositionally biased region" description="Low complexity" evidence="1">
    <location>
        <begin position="1339"/>
        <end position="1353"/>
    </location>
</feature>
<feature type="compositionally biased region" description="Basic and acidic residues" evidence="1">
    <location>
        <begin position="795"/>
        <end position="808"/>
    </location>
</feature>
<feature type="compositionally biased region" description="Basic and acidic residues" evidence="1">
    <location>
        <begin position="575"/>
        <end position="591"/>
    </location>
</feature>
<name>A0A8J4AXA9_9CHLO</name>
<feature type="compositionally biased region" description="Gly residues" evidence="1">
    <location>
        <begin position="1676"/>
        <end position="1690"/>
    </location>
</feature>
<evidence type="ECO:0000256" key="1">
    <source>
        <dbReference type="SAM" id="MobiDB-lite"/>
    </source>
</evidence>
<gene>
    <name evidence="2" type="ORF">Vafri_4256</name>
</gene>
<feature type="region of interest" description="Disordered" evidence="1">
    <location>
        <begin position="351"/>
        <end position="386"/>
    </location>
</feature>
<feature type="compositionally biased region" description="Polar residues" evidence="1">
    <location>
        <begin position="825"/>
        <end position="834"/>
    </location>
</feature>
<protein>
    <submittedName>
        <fullName evidence="2">Uncharacterized protein</fullName>
    </submittedName>
</protein>
<feature type="region of interest" description="Disordered" evidence="1">
    <location>
        <begin position="238"/>
        <end position="279"/>
    </location>
</feature>